<proteinExistence type="predicted"/>
<evidence type="ECO:0000313" key="3">
    <source>
        <dbReference type="Proteomes" id="UP001596398"/>
    </source>
</evidence>
<protein>
    <recommendedName>
        <fullName evidence="1">DUF8048 domain-containing protein</fullName>
    </recommendedName>
</protein>
<keyword evidence="3" id="KW-1185">Reference proteome</keyword>
<evidence type="ECO:0000313" key="2">
    <source>
        <dbReference type="EMBL" id="MFC7235612.1"/>
    </source>
</evidence>
<dbReference type="Pfam" id="PF26222">
    <property type="entry name" value="DUF8048"/>
    <property type="match status" value="1"/>
</dbReference>
<dbReference type="AlphaFoldDB" id="A0ABD5ZQN0"/>
<accession>A0ABD5ZQN0</accession>
<comment type="caution">
    <text evidence="2">The sequence shown here is derived from an EMBL/GenBank/DDBJ whole genome shotgun (WGS) entry which is preliminary data.</text>
</comment>
<gene>
    <name evidence="2" type="ORF">ACFQJ4_09835</name>
</gene>
<feature type="domain" description="DUF8048" evidence="1">
    <location>
        <begin position="3"/>
        <end position="117"/>
    </location>
</feature>
<dbReference type="Proteomes" id="UP001596398">
    <property type="component" value="Unassembled WGS sequence"/>
</dbReference>
<name>A0ABD5ZQN0_9EURY</name>
<dbReference type="InterPro" id="IPR058361">
    <property type="entry name" value="DUF8048"/>
</dbReference>
<dbReference type="GeneID" id="79267309"/>
<dbReference type="EMBL" id="JBHTAP010000001">
    <property type="protein sequence ID" value="MFC7235612.1"/>
    <property type="molecule type" value="Genomic_DNA"/>
</dbReference>
<dbReference type="RefSeq" id="WP_276233749.1">
    <property type="nucleotide sequence ID" value="NZ_CP119802.1"/>
</dbReference>
<reference evidence="2 3" key="1">
    <citation type="journal article" date="2019" name="Int. J. Syst. Evol. Microbiol.">
        <title>The Global Catalogue of Microorganisms (GCM) 10K type strain sequencing project: providing services to taxonomists for standard genome sequencing and annotation.</title>
        <authorList>
            <consortium name="The Broad Institute Genomics Platform"/>
            <consortium name="The Broad Institute Genome Sequencing Center for Infectious Disease"/>
            <person name="Wu L."/>
            <person name="Ma J."/>
        </authorList>
    </citation>
    <scope>NUCLEOTIDE SEQUENCE [LARGE SCALE GENOMIC DNA]</scope>
    <source>
        <strain evidence="2 3">DT85</strain>
    </source>
</reference>
<organism evidence="2 3">
    <name type="scientific">Halosegnis marinus</name>
    <dbReference type="NCBI Taxonomy" id="3034023"/>
    <lineage>
        <taxon>Archaea</taxon>
        <taxon>Methanobacteriati</taxon>
        <taxon>Methanobacteriota</taxon>
        <taxon>Stenosarchaea group</taxon>
        <taxon>Halobacteria</taxon>
        <taxon>Halobacteriales</taxon>
        <taxon>Natronomonadaceae</taxon>
        <taxon>Halosegnis</taxon>
    </lineage>
</organism>
<evidence type="ECO:0000259" key="1">
    <source>
        <dbReference type="Pfam" id="PF26222"/>
    </source>
</evidence>
<sequence length="117" mass="12927">MSHPIEGNALVLAAARASVGPSRLPELLAEAQATLAGRRDAYRRGYERALDGDAAEAFFVEQGHWAGLGDEFGWNRREHEAAARAHRAHLLQAGRREGRRDEFESALELREVVVVGR</sequence>